<keyword evidence="1" id="KW-1133">Transmembrane helix</keyword>
<dbReference type="Proteomes" id="UP000050794">
    <property type="component" value="Unassembled WGS sequence"/>
</dbReference>
<keyword evidence="4" id="KW-1185">Reference proteome</keyword>
<dbReference type="Gene3D" id="3.40.30.10">
    <property type="entry name" value="Glutaredoxin"/>
    <property type="match status" value="1"/>
</dbReference>
<dbReference type="GO" id="GO:0015035">
    <property type="term" value="F:protein-disulfide reductase activity"/>
    <property type="evidence" value="ECO:0007669"/>
    <property type="project" value="TreeGrafter"/>
</dbReference>
<dbReference type="InterPro" id="IPR036249">
    <property type="entry name" value="Thioredoxin-like_sf"/>
</dbReference>
<evidence type="ECO:0000259" key="2">
    <source>
        <dbReference type="PROSITE" id="PS51352"/>
    </source>
</evidence>
<dbReference type="AlphaFoldDB" id="A0A183UAK1"/>
<feature type="transmembrane region" description="Helical" evidence="1">
    <location>
        <begin position="100"/>
        <end position="118"/>
    </location>
</feature>
<dbReference type="SUPFAM" id="SSF52833">
    <property type="entry name" value="Thioredoxin-like"/>
    <property type="match status" value="1"/>
</dbReference>
<gene>
    <name evidence="3" type="ORF">TCNE_LOCUS5521</name>
</gene>
<dbReference type="GO" id="GO:0005737">
    <property type="term" value="C:cytoplasm"/>
    <property type="evidence" value="ECO:0007669"/>
    <property type="project" value="TreeGrafter"/>
</dbReference>
<dbReference type="PROSITE" id="PS51352">
    <property type="entry name" value="THIOREDOXIN_2"/>
    <property type="match status" value="1"/>
</dbReference>
<proteinExistence type="predicted"/>
<evidence type="ECO:0000313" key="3">
    <source>
        <dbReference type="EMBL" id="VDM36681.1"/>
    </source>
</evidence>
<feature type="transmembrane region" description="Helical" evidence="1">
    <location>
        <begin position="125"/>
        <end position="150"/>
    </location>
</feature>
<dbReference type="Pfam" id="PF00085">
    <property type="entry name" value="Thioredoxin"/>
    <property type="match status" value="1"/>
</dbReference>
<organism evidence="4 5">
    <name type="scientific">Toxocara canis</name>
    <name type="common">Canine roundworm</name>
    <dbReference type="NCBI Taxonomy" id="6265"/>
    <lineage>
        <taxon>Eukaryota</taxon>
        <taxon>Metazoa</taxon>
        <taxon>Ecdysozoa</taxon>
        <taxon>Nematoda</taxon>
        <taxon>Chromadorea</taxon>
        <taxon>Rhabditida</taxon>
        <taxon>Spirurina</taxon>
        <taxon>Ascaridomorpha</taxon>
        <taxon>Ascaridoidea</taxon>
        <taxon>Toxocaridae</taxon>
        <taxon>Toxocara</taxon>
    </lineage>
</organism>
<dbReference type="PANTHER" id="PTHR45663">
    <property type="entry name" value="GEO12009P1"/>
    <property type="match status" value="1"/>
</dbReference>
<reference evidence="3 4" key="2">
    <citation type="submission" date="2018-11" db="EMBL/GenBank/DDBJ databases">
        <authorList>
            <consortium name="Pathogen Informatics"/>
        </authorList>
    </citation>
    <scope>NUCLEOTIDE SEQUENCE [LARGE SCALE GENOMIC DNA]</scope>
</reference>
<dbReference type="InterPro" id="IPR013766">
    <property type="entry name" value="Thioredoxin_domain"/>
</dbReference>
<dbReference type="WBParaSite" id="TCNE_0000552101-mRNA-1">
    <property type="protein sequence ID" value="TCNE_0000552101-mRNA-1"/>
    <property type="gene ID" value="TCNE_0000552101"/>
</dbReference>
<feature type="domain" description="Thioredoxin" evidence="2">
    <location>
        <begin position="146"/>
        <end position="273"/>
    </location>
</feature>
<sequence length="308" mass="35512">MFPSGGLSDAKNILTAHHIGNIFLSVAFFIVKITPGVCNVIFAMEEECGLDRREHEIMVFLGVIILWKNRKASNWLHYLANVFLFSKMANVFLFLRAEPLIGSIYVLLCIAGLKIRYVTTLTLMLYLASDCCLIDTFAFTCVFAVHAVLFPEPAYTGPEKITYFNGTELYDEVQRNKRVTWLVQFYTTWSPECKHIAPVFAQLSDRFALPNLRFAKFDVGRWPKEAERFRINTHPASRQLPTISLFKDGKEVLRRPTIQNKRAIPFVFTQENCILEFDINNLYNECKSNLNKHGKEILKKDHGDERTE</sequence>
<accession>A0A183UAK1</accession>
<evidence type="ECO:0000256" key="1">
    <source>
        <dbReference type="SAM" id="Phobius"/>
    </source>
</evidence>
<dbReference type="EMBL" id="UYWY01019364">
    <property type="protein sequence ID" value="VDM36681.1"/>
    <property type="molecule type" value="Genomic_DNA"/>
</dbReference>
<keyword evidence="1" id="KW-0812">Transmembrane</keyword>
<feature type="transmembrane region" description="Helical" evidence="1">
    <location>
        <begin position="75"/>
        <end position="94"/>
    </location>
</feature>
<feature type="transmembrane region" description="Helical" evidence="1">
    <location>
        <begin position="20"/>
        <end position="43"/>
    </location>
</feature>
<reference evidence="5" key="1">
    <citation type="submission" date="2016-06" db="UniProtKB">
        <authorList>
            <consortium name="WormBaseParasite"/>
        </authorList>
    </citation>
    <scope>IDENTIFICATION</scope>
</reference>
<dbReference type="PANTHER" id="PTHR45663:SF11">
    <property type="entry name" value="GEO12009P1"/>
    <property type="match status" value="1"/>
</dbReference>
<protein>
    <submittedName>
        <fullName evidence="5">Thioredoxin domain-containing protein</fullName>
    </submittedName>
</protein>
<keyword evidence="1" id="KW-0472">Membrane</keyword>
<evidence type="ECO:0000313" key="4">
    <source>
        <dbReference type="Proteomes" id="UP000050794"/>
    </source>
</evidence>
<name>A0A183UAK1_TOXCA</name>
<evidence type="ECO:0000313" key="5">
    <source>
        <dbReference type="WBParaSite" id="TCNE_0000552101-mRNA-1"/>
    </source>
</evidence>